<proteinExistence type="predicted"/>
<reference evidence="2 3" key="1">
    <citation type="submission" date="2024-03" db="EMBL/GenBank/DDBJ databases">
        <title>Adaptation during the transition from Ophiocordyceps entomopathogen to insect associate is accompanied by gene loss and intensified selection.</title>
        <authorList>
            <person name="Ward C.M."/>
            <person name="Onetto C.A."/>
            <person name="Borneman A.R."/>
        </authorList>
    </citation>
    <scope>NUCLEOTIDE SEQUENCE [LARGE SCALE GENOMIC DNA]</scope>
    <source>
        <strain evidence="2">AWRI1</strain>
        <tissue evidence="2">Single Adult Female</tissue>
    </source>
</reference>
<organism evidence="2 3">
    <name type="scientific">Parthenolecanium corni</name>
    <dbReference type="NCBI Taxonomy" id="536013"/>
    <lineage>
        <taxon>Eukaryota</taxon>
        <taxon>Metazoa</taxon>
        <taxon>Ecdysozoa</taxon>
        <taxon>Arthropoda</taxon>
        <taxon>Hexapoda</taxon>
        <taxon>Insecta</taxon>
        <taxon>Pterygota</taxon>
        <taxon>Neoptera</taxon>
        <taxon>Paraneoptera</taxon>
        <taxon>Hemiptera</taxon>
        <taxon>Sternorrhyncha</taxon>
        <taxon>Coccoidea</taxon>
        <taxon>Coccidae</taxon>
        <taxon>Parthenolecanium</taxon>
    </lineage>
</organism>
<feature type="region of interest" description="Disordered" evidence="1">
    <location>
        <begin position="1"/>
        <end position="67"/>
    </location>
</feature>
<evidence type="ECO:0000256" key="1">
    <source>
        <dbReference type="SAM" id="MobiDB-lite"/>
    </source>
</evidence>
<sequence length="67" mass="7324">MADTTKSFGEWRKIGEEKASDSSPSPPAILTPPSSRLATNRSTCEERRDEKSNRTAARVAMATATLR</sequence>
<dbReference type="AlphaFoldDB" id="A0AAN9Y9U0"/>
<comment type="caution">
    <text evidence="2">The sequence shown here is derived from an EMBL/GenBank/DDBJ whole genome shotgun (WGS) entry which is preliminary data.</text>
</comment>
<evidence type="ECO:0000313" key="2">
    <source>
        <dbReference type="EMBL" id="KAK7604431.1"/>
    </source>
</evidence>
<gene>
    <name evidence="2" type="ORF">V9T40_005617</name>
</gene>
<feature type="compositionally biased region" description="Basic and acidic residues" evidence="1">
    <location>
        <begin position="9"/>
        <end position="20"/>
    </location>
</feature>
<feature type="compositionally biased region" description="Polar residues" evidence="1">
    <location>
        <begin position="32"/>
        <end position="42"/>
    </location>
</feature>
<protein>
    <submittedName>
        <fullName evidence="2">Uncharacterized protein</fullName>
    </submittedName>
</protein>
<evidence type="ECO:0000313" key="3">
    <source>
        <dbReference type="Proteomes" id="UP001367676"/>
    </source>
</evidence>
<accession>A0AAN9Y9U0</accession>
<feature type="compositionally biased region" description="Basic and acidic residues" evidence="1">
    <location>
        <begin position="43"/>
        <end position="53"/>
    </location>
</feature>
<name>A0AAN9Y9U0_9HEMI</name>
<dbReference type="EMBL" id="JBBCAQ010000003">
    <property type="protein sequence ID" value="KAK7604431.1"/>
    <property type="molecule type" value="Genomic_DNA"/>
</dbReference>
<keyword evidence="3" id="KW-1185">Reference proteome</keyword>
<feature type="compositionally biased region" description="Low complexity" evidence="1">
    <location>
        <begin position="54"/>
        <end position="67"/>
    </location>
</feature>
<dbReference type="Proteomes" id="UP001367676">
    <property type="component" value="Unassembled WGS sequence"/>
</dbReference>